<name>A0A9D1HTZ8_9FIRM</name>
<dbReference type="EMBL" id="DVMN01000059">
    <property type="protein sequence ID" value="HIU21280.1"/>
    <property type="molecule type" value="Genomic_DNA"/>
</dbReference>
<sequence>MKRLVIAVVILAVIIVAGVLESVAANKTFDELEARLCALETAIKSPDDNALDEVKELTAWWEDKRAGMELYTWSPDMRAFSVALAETEGSLECGDDMNALSKCQSLLTMAKNIRNILDFNAADII</sequence>
<reference evidence="1" key="2">
    <citation type="journal article" date="2021" name="PeerJ">
        <title>Extensive microbial diversity within the chicken gut microbiome revealed by metagenomics and culture.</title>
        <authorList>
            <person name="Gilroy R."/>
            <person name="Ravi A."/>
            <person name="Getino M."/>
            <person name="Pursley I."/>
            <person name="Horton D.L."/>
            <person name="Alikhan N.F."/>
            <person name="Baker D."/>
            <person name="Gharbi K."/>
            <person name="Hall N."/>
            <person name="Watson M."/>
            <person name="Adriaenssens E.M."/>
            <person name="Foster-Nyarko E."/>
            <person name="Jarju S."/>
            <person name="Secka A."/>
            <person name="Antonio M."/>
            <person name="Oren A."/>
            <person name="Chaudhuri R.R."/>
            <person name="La Ragione R."/>
            <person name="Hildebrand F."/>
            <person name="Pallen M.J."/>
        </authorList>
    </citation>
    <scope>NUCLEOTIDE SEQUENCE</scope>
    <source>
        <strain evidence="1">1063</strain>
    </source>
</reference>
<protein>
    <submittedName>
        <fullName evidence="1">DUF4363 family protein</fullName>
    </submittedName>
</protein>
<gene>
    <name evidence="1" type="ORF">IAD51_03440</name>
</gene>
<dbReference type="Proteomes" id="UP000824088">
    <property type="component" value="Unassembled WGS sequence"/>
</dbReference>
<proteinExistence type="predicted"/>
<comment type="caution">
    <text evidence="1">The sequence shown here is derived from an EMBL/GenBank/DDBJ whole genome shotgun (WGS) entry which is preliminary data.</text>
</comment>
<reference evidence="1" key="1">
    <citation type="submission" date="2020-10" db="EMBL/GenBank/DDBJ databases">
        <authorList>
            <person name="Gilroy R."/>
        </authorList>
    </citation>
    <scope>NUCLEOTIDE SEQUENCE</scope>
    <source>
        <strain evidence="1">1063</strain>
    </source>
</reference>
<evidence type="ECO:0000313" key="1">
    <source>
        <dbReference type="EMBL" id="HIU21280.1"/>
    </source>
</evidence>
<accession>A0A9D1HTZ8</accession>
<dbReference type="AlphaFoldDB" id="A0A9D1HTZ8"/>
<organism evidence="1 2">
    <name type="scientific">Candidatus Limadaptatus stercorigallinarum</name>
    <dbReference type="NCBI Taxonomy" id="2840845"/>
    <lineage>
        <taxon>Bacteria</taxon>
        <taxon>Bacillati</taxon>
        <taxon>Bacillota</taxon>
        <taxon>Clostridia</taxon>
        <taxon>Eubacteriales</taxon>
        <taxon>Candidatus Limadaptatus</taxon>
    </lineage>
</organism>
<evidence type="ECO:0000313" key="2">
    <source>
        <dbReference type="Proteomes" id="UP000824088"/>
    </source>
</evidence>